<evidence type="ECO:0000256" key="3">
    <source>
        <dbReference type="ARBA" id="ARBA00022692"/>
    </source>
</evidence>
<dbReference type="Gene3D" id="3.40.50.12780">
    <property type="entry name" value="N-terminal domain of ligase-like"/>
    <property type="match status" value="1"/>
</dbReference>
<gene>
    <name evidence="8" type="primary">aas</name>
    <name evidence="8" type="ORF">MBUL_01093</name>
</gene>
<dbReference type="SMART" id="SM00563">
    <property type="entry name" value="PlsC"/>
    <property type="match status" value="1"/>
</dbReference>
<dbReference type="InterPro" id="IPR020845">
    <property type="entry name" value="AMP-binding_CS"/>
</dbReference>
<name>A0A679J029_9HYPH</name>
<feature type="transmembrane region" description="Helical" evidence="6">
    <location>
        <begin position="152"/>
        <end position="176"/>
    </location>
</feature>
<feature type="domain" description="Phospholipid/glycerol acyltransferase" evidence="7">
    <location>
        <begin position="465"/>
        <end position="575"/>
    </location>
</feature>
<dbReference type="PROSITE" id="PS00455">
    <property type="entry name" value="AMP_BINDING"/>
    <property type="match status" value="1"/>
</dbReference>
<dbReference type="InterPro" id="IPR000873">
    <property type="entry name" value="AMP-dep_synth/lig_dom"/>
</dbReference>
<dbReference type="Gene3D" id="3.30.300.30">
    <property type="match status" value="1"/>
</dbReference>
<accession>A0A679J029</accession>
<feature type="transmembrane region" description="Helical" evidence="6">
    <location>
        <begin position="380"/>
        <end position="401"/>
    </location>
</feature>
<dbReference type="CDD" id="cd06173">
    <property type="entry name" value="MFS_MefA_like"/>
    <property type="match status" value="1"/>
</dbReference>
<dbReference type="InterPro" id="IPR011701">
    <property type="entry name" value="MFS"/>
</dbReference>
<sequence>MVRPEETLMFRTLMTTRRFAPLFWCQFFSAFNDNFLKNALVFLILFKVAGAGGEAAHPGILVTLAGAVFIGPFFILSGLGGELADRYDKALIAKRLKFAEVFAAAAAAIGFFLHSVPILFVALGLFGTVAALFGPIKYGILPDHLKRNELTAGNALVEAATFLAILLGTIVAGFASALGGDALAFSALIMVFAILCWLSARQIPSTGEAAPTLRIDPNVARSTVALLRDLYADTRLWRGSLIVSWFWLVGAVVLALLPVLVRESLNGSETVVTLLLAIFSVGIAVGSALASWLASGRIVLLPTPIGALFMGLFALDLAWTVSHLPPVSGEVMGAGAFLSTGAGLRVAASFAGLAIAGGLYIVPSFAAVQAWTDKDKRARVIGAVNVLTAAFMVTGALGLAALQGAGWSMASLLTLIGVANLAAGVIVLKVMPTSAFRDFLSILFRAFYRLEVRGLENVEKAGPNAIIALNHVSFLDAPLALSLLDKEPVFAVDHGIAQRWWVKPFLRVTKAMPLDPTRPLATRTLINAVKNGETLIIFPEGRLTVTGSLMKVYDGAGLIAEKSGAKVVPVKIEGLEKTAFSRLSRNQVRRRWWPKVIVTVMSPVALTVDPALKGKNRRRAAGAALYDIMSDLVFDTAFIDRSVMSALIQAGVDHGWRRTALEDPVTGTLSYSRLVMGANILGRKLMPLAAEGKAIGLMLPNANGAAVTFFALASAGRVPAMINFSAGPANVLSACHAAEVDTILTSRAFIEKGRLNGLIEAIQGKVKLVYLEDVRASITTGDKIRGFLSPRKPLVARSGDDPAAILFTSGSEGTPKGVVLAHRCMLANTAQVAARIDFGPTDKVFNVLPVFHAFGLTAGLILPLVSGVPVYLYPSPLHYRIVPELIYGSNATVLFGTDTFLSGYAKTAHSYDLRSLRYVVAGAEAVKQATRKTWSEKFGLRILEGYGVTECGPVVALNTPMFNRFGTVGRLLPGIESRLEPVPGIEEGGRLSVKGPNVMLGYLRAEKPGVLEAPPEGWHDTGDIVAIDAEGFVTIKGRAKRFAKIAGEMVSLAGIEAIAGELWPDAPSAVAAVPDARKGERLILFTERKDATRPAYQAFAKTKGATEIAIPAEVVVLDKLPMLGTGKVDQVGVVKLARERAGGESTAAA</sequence>
<reference evidence="8" key="1">
    <citation type="submission" date="2019-12" db="EMBL/GenBank/DDBJ databases">
        <authorList>
            <person name="Cremers G."/>
        </authorList>
    </citation>
    <scope>NUCLEOTIDE SEQUENCE</scope>
    <source>
        <strain evidence="8">Mbul1</strain>
    </source>
</reference>
<keyword evidence="4 6" id="KW-1133">Transmembrane helix</keyword>
<keyword evidence="2" id="KW-0436">Ligase</keyword>
<feature type="transmembrane region" description="Helical" evidence="6">
    <location>
        <begin position="271"/>
        <end position="293"/>
    </location>
</feature>
<evidence type="ECO:0000256" key="5">
    <source>
        <dbReference type="ARBA" id="ARBA00023136"/>
    </source>
</evidence>
<dbReference type="CDD" id="cd07989">
    <property type="entry name" value="LPLAT_AGPAT-like"/>
    <property type="match status" value="1"/>
</dbReference>
<dbReference type="AlphaFoldDB" id="A0A679J029"/>
<organism evidence="8">
    <name type="scientific">Methylobacterium bullatum</name>
    <dbReference type="NCBI Taxonomy" id="570505"/>
    <lineage>
        <taxon>Bacteria</taxon>
        <taxon>Pseudomonadati</taxon>
        <taxon>Pseudomonadota</taxon>
        <taxon>Alphaproteobacteria</taxon>
        <taxon>Hyphomicrobiales</taxon>
        <taxon>Methylobacteriaceae</taxon>
        <taxon>Methylobacterium</taxon>
    </lineage>
</organism>
<feature type="transmembrane region" description="Helical" evidence="6">
    <location>
        <begin position="60"/>
        <end position="84"/>
    </location>
</feature>
<feature type="transmembrane region" description="Helical" evidence="6">
    <location>
        <begin position="407"/>
        <end position="428"/>
    </location>
</feature>
<dbReference type="SUPFAM" id="SSF103473">
    <property type="entry name" value="MFS general substrate transporter"/>
    <property type="match status" value="1"/>
</dbReference>
<dbReference type="GO" id="GO:0022857">
    <property type="term" value="F:transmembrane transporter activity"/>
    <property type="evidence" value="ECO:0007669"/>
    <property type="project" value="InterPro"/>
</dbReference>
<evidence type="ECO:0000256" key="1">
    <source>
        <dbReference type="ARBA" id="ARBA00006432"/>
    </source>
</evidence>
<dbReference type="Pfam" id="PF00501">
    <property type="entry name" value="AMP-binding"/>
    <property type="match status" value="1"/>
</dbReference>
<evidence type="ECO:0000256" key="2">
    <source>
        <dbReference type="ARBA" id="ARBA00022598"/>
    </source>
</evidence>
<dbReference type="PANTHER" id="PTHR43201:SF5">
    <property type="entry name" value="MEDIUM-CHAIN ACYL-COA LIGASE ACSF2, MITOCHONDRIAL"/>
    <property type="match status" value="1"/>
</dbReference>
<dbReference type="GO" id="GO:0031956">
    <property type="term" value="F:medium-chain fatty acid-CoA ligase activity"/>
    <property type="evidence" value="ECO:0007669"/>
    <property type="project" value="TreeGrafter"/>
</dbReference>
<feature type="transmembrane region" description="Helical" evidence="6">
    <location>
        <begin position="96"/>
        <end position="113"/>
    </location>
</feature>
<proteinExistence type="inferred from homology"/>
<keyword evidence="5 6" id="KW-0472">Membrane</keyword>
<dbReference type="PANTHER" id="PTHR43201">
    <property type="entry name" value="ACYL-COA SYNTHETASE"/>
    <property type="match status" value="1"/>
</dbReference>
<feature type="transmembrane region" description="Helical" evidence="6">
    <location>
        <begin position="305"/>
        <end position="324"/>
    </location>
</feature>
<feature type="transmembrane region" description="Helical" evidence="6">
    <location>
        <begin position="182"/>
        <end position="200"/>
    </location>
</feature>
<feature type="transmembrane region" description="Helical" evidence="6">
    <location>
        <begin position="344"/>
        <end position="368"/>
    </location>
</feature>
<protein>
    <submittedName>
        <fullName evidence="8">Bifunctional protein Aas</fullName>
    </submittedName>
</protein>
<feature type="transmembrane region" description="Helical" evidence="6">
    <location>
        <begin position="119"/>
        <end position="140"/>
    </location>
</feature>
<dbReference type="Pfam" id="PF07690">
    <property type="entry name" value="MFS_1"/>
    <property type="match status" value="1"/>
</dbReference>
<dbReference type="Gene3D" id="1.20.1250.20">
    <property type="entry name" value="MFS general substrate transporter like domains"/>
    <property type="match status" value="1"/>
</dbReference>
<dbReference type="SUPFAM" id="SSF56801">
    <property type="entry name" value="Acetyl-CoA synthetase-like"/>
    <property type="match status" value="1"/>
</dbReference>
<dbReference type="InterPro" id="IPR002123">
    <property type="entry name" value="Plipid/glycerol_acylTrfase"/>
</dbReference>
<dbReference type="GO" id="GO:0016746">
    <property type="term" value="F:acyltransferase activity"/>
    <property type="evidence" value="ECO:0007669"/>
    <property type="project" value="InterPro"/>
</dbReference>
<keyword evidence="3 6" id="KW-0812">Transmembrane</keyword>
<dbReference type="Pfam" id="PF01553">
    <property type="entry name" value="Acyltransferase"/>
    <property type="match status" value="1"/>
</dbReference>
<dbReference type="InterPro" id="IPR036259">
    <property type="entry name" value="MFS_trans_sf"/>
</dbReference>
<dbReference type="EMBL" id="LR743504">
    <property type="protein sequence ID" value="CAA2101272.1"/>
    <property type="molecule type" value="Genomic_DNA"/>
</dbReference>
<dbReference type="InterPro" id="IPR045851">
    <property type="entry name" value="AMP-bd_C_sf"/>
</dbReference>
<evidence type="ECO:0000256" key="4">
    <source>
        <dbReference type="ARBA" id="ARBA00022989"/>
    </source>
</evidence>
<dbReference type="NCBIfam" id="NF005291">
    <property type="entry name" value="PRK06814.1"/>
    <property type="match status" value="1"/>
</dbReference>
<feature type="transmembrane region" description="Helical" evidence="6">
    <location>
        <begin position="236"/>
        <end position="259"/>
    </location>
</feature>
<dbReference type="GO" id="GO:0006631">
    <property type="term" value="P:fatty acid metabolic process"/>
    <property type="evidence" value="ECO:0007669"/>
    <property type="project" value="TreeGrafter"/>
</dbReference>
<dbReference type="SUPFAM" id="SSF69593">
    <property type="entry name" value="Glycerol-3-phosphate (1)-acyltransferase"/>
    <property type="match status" value="1"/>
</dbReference>
<comment type="similarity">
    <text evidence="1">Belongs to the ATP-dependent AMP-binding enzyme family.</text>
</comment>
<evidence type="ECO:0000256" key="6">
    <source>
        <dbReference type="SAM" id="Phobius"/>
    </source>
</evidence>
<feature type="transmembrane region" description="Helical" evidence="6">
    <location>
        <begin position="844"/>
        <end position="865"/>
    </location>
</feature>
<evidence type="ECO:0000313" key="8">
    <source>
        <dbReference type="EMBL" id="CAA2101272.1"/>
    </source>
</evidence>
<evidence type="ECO:0000259" key="7">
    <source>
        <dbReference type="SMART" id="SM00563"/>
    </source>
</evidence>
<dbReference type="InterPro" id="IPR042099">
    <property type="entry name" value="ANL_N_sf"/>
</dbReference>